<reference evidence="1 2" key="1">
    <citation type="journal article" date="2020" name="Antonie Van Leeuwenhoek">
        <title>Rhodopirellula heiligendammensis sp. nov., Rhodopirellula pilleata sp. nov., and Rhodopirellula solitaria sp. nov. isolated from natural or artificial marine surfaces in Northern Germany and California, USA, and emended description of the genus Rhodopirellula.</title>
        <authorList>
            <person name="Kallscheuer N."/>
            <person name="Wiegand S."/>
            <person name="Jogler M."/>
            <person name="Boedeker C."/>
            <person name="Peeters S.H."/>
            <person name="Rast P."/>
            <person name="Heuer A."/>
            <person name="Jetten M.S.M."/>
            <person name="Rohde M."/>
            <person name="Jogler C."/>
        </authorList>
    </citation>
    <scope>NUCLEOTIDE SEQUENCE [LARGE SCALE GENOMIC DNA]</scope>
    <source>
        <strain evidence="1 2">Poly21</strain>
    </source>
</reference>
<dbReference type="Proteomes" id="UP000319908">
    <property type="component" value="Unassembled WGS sequence"/>
</dbReference>
<comment type="caution">
    <text evidence="1">The sequence shown here is derived from an EMBL/GenBank/DDBJ whole genome shotgun (WGS) entry which is preliminary data.</text>
</comment>
<gene>
    <name evidence="1" type="ORF">Poly21_55780</name>
</gene>
<accession>A0A5C6B620</accession>
<name>A0A5C6B620_9BACT</name>
<sequence>MCTLACAGAACLLGDDPFSGKNFDHRKVWIEEHWQQFAASFGIGVLGFSILSNQFHLSLR</sequence>
<dbReference type="EMBL" id="SJPU01000011">
    <property type="protein sequence ID" value="TWU07400.1"/>
    <property type="molecule type" value="Genomic_DNA"/>
</dbReference>
<evidence type="ECO:0000313" key="2">
    <source>
        <dbReference type="Proteomes" id="UP000319908"/>
    </source>
</evidence>
<dbReference type="AlphaFoldDB" id="A0A5C6B620"/>
<protein>
    <submittedName>
        <fullName evidence="1">Uncharacterized protein</fullName>
    </submittedName>
</protein>
<organism evidence="1 2">
    <name type="scientific">Allorhodopirellula heiligendammensis</name>
    <dbReference type="NCBI Taxonomy" id="2714739"/>
    <lineage>
        <taxon>Bacteria</taxon>
        <taxon>Pseudomonadati</taxon>
        <taxon>Planctomycetota</taxon>
        <taxon>Planctomycetia</taxon>
        <taxon>Pirellulales</taxon>
        <taxon>Pirellulaceae</taxon>
        <taxon>Allorhodopirellula</taxon>
    </lineage>
</organism>
<keyword evidence="2" id="KW-1185">Reference proteome</keyword>
<evidence type="ECO:0000313" key="1">
    <source>
        <dbReference type="EMBL" id="TWU07400.1"/>
    </source>
</evidence>
<proteinExistence type="predicted"/>